<protein>
    <submittedName>
        <fullName evidence="1">Uncharacterized protein</fullName>
    </submittedName>
</protein>
<accession>A0A540VPY7</accession>
<organism evidence="1 2">
    <name type="scientific">Spiribacter salinus</name>
    <dbReference type="NCBI Taxonomy" id="1335746"/>
    <lineage>
        <taxon>Bacteria</taxon>
        <taxon>Pseudomonadati</taxon>
        <taxon>Pseudomonadota</taxon>
        <taxon>Gammaproteobacteria</taxon>
        <taxon>Chromatiales</taxon>
        <taxon>Ectothiorhodospiraceae</taxon>
        <taxon>Spiribacter</taxon>
    </lineage>
</organism>
<comment type="caution">
    <text evidence="1">The sequence shown here is derived from an EMBL/GenBank/DDBJ whole genome shotgun (WGS) entry which is preliminary data.</text>
</comment>
<sequence>ADGTIWSMADEMFGDRTPLREGFVVTRAKLAVKFARRPGGDRRRTLTLTITWPHGCDLKDRTATEQMIGEKYLRRWGILVDDPQLLED</sequence>
<name>A0A540VPY7_9GAMM</name>
<dbReference type="AlphaFoldDB" id="A0A540VPY7"/>
<evidence type="ECO:0000313" key="1">
    <source>
        <dbReference type="EMBL" id="TQE98831.1"/>
    </source>
</evidence>
<gene>
    <name evidence="1" type="ORF">FKY71_11795</name>
</gene>
<reference evidence="1 2" key="1">
    <citation type="submission" date="2019-06" db="EMBL/GenBank/DDBJ databases">
        <title>Metagenome assembled Genome of Spiribacter salinus SL48-SHIP from the microbial mat of Salt Lake 48 (Novosibirsk region, Russia).</title>
        <authorList>
            <person name="Shipova A."/>
            <person name="Rozanov A.S."/>
            <person name="Bryanskaya A.V."/>
            <person name="Peltek S.E."/>
        </authorList>
    </citation>
    <scope>NUCLEOTIDE SEQUENCE [LARGE SCALE GENOMIC DNA]</scope>
    <source>
        <strain evidence="1">SL48-SHIP-2</strain>
    </source>
</reference>
<dbReference type="Proteomes" id="UP000315400">
    <property type="component" value="Unassembled WGS sequence"/>
</dbReference>
<feature type="non-terminal residue" evidence="1">
    <location>
        <position position="1"/>
    </location>
</feature>
<proteinExistence type="predicted"/>
<evidence type="ECO:0000313" key="2">
    <source>
        <dbReference type="Proteomes" id="UP000315400"/>
    </source>
</evidence>
<dbReference type="EMBL" id="VIFK01000129">
    <property type="protein sequence ID" value="TQE98831.1"/>
    <property type="molecule type" value="Genomic_DNA"/>
</dbReference>